<feature type="coiled-coil region" evidence="1">
    <location>
        <begin position="30"/>
        <end position="57"/>
    </location>
</feature>
<gene>
    <name evidence="3" type="ORF">JPM2_0190</name>
</gene>
<protein>
    <submittedName>
        <fullName evidence="3">Uncharacterized protein</fullName>
    </submittedName>
</protein>
<proteinExistence type="predicted"/>
<evidence type="ECO:0000313" key="3">
    <source>
        <dbReference type="EMBL" id="BBU47326.1"/>
    </source>
</evidence>
<keyword evidence="1" id="KW-0175">Coiled coil</keyword>
<dbReference type="EMBL" id="AP022325">
    <property type="protein sequence ID" value="BBU47326.1"/>
    <property type="molecule type" value="Genomic_DNA"/>
</dbReference>
<reference evidence="3 4" key="1">
    <citation type="submission" date="2020-01" db="EMBL/GenBank/DDBJ databases">
        <title>Complete genome sequence of Mycoplasma felis strain Myco-2.</title>
        <authorList>
            <person name="Kinoshita Y."/>
            <person name="Niwa H."/>
            <person name="Uchida-Fujii E."/>
            <person name="Nukada T."/>
        </authorList>
    </citation>
    <scope>NUCLEOTIDE SEQUENCE [LARGE SCALE GENOMIC DNA]</scope>
    <source>
        <strain evidence="3 4">Myco-2</strain>
    </source>
</reference>
<organism evidence="3 4">
    <name type="scientific">Mycoplasmopsis felis</name>
    <dbReference type="NCBI Taxonomy" id="33923"/>
    <lineage>
        <taxon>Bacteria</taxon>
        <taxon>Bacillati</taxon>
        <taxon>Mycoplasmatota</taxon>
        <taxon>Mycoplasmoidales</taxon>
        <taxon>Metamycoplasmataceae</taxon>
        <taxon>Mycoplasmopsis</taxon>
    </lineage>
</organism>
<sequence length="1428" mass="165877">MNNLQNQTLTNINNNGQIIDFDINNISQYKTETKQKLQNYSNKLNELKQKYNIQNVSFETLAQSKLRVELDPRLDKYDLKRYLSSLSFNKENAKLYLLEQNDSEIDYKLESVSINNENKNIVNFNYKATNKNNANETAMVRGSLNIKEVNSSIDINEKINNISITNLEELYDIDYIGLSNLKKSELNLSNLSNYIKENKTYTNEYFKYRIKNDSTSFSNQENKIQLDIEFLLNKSIIKTLKINSNDVADFLPEQTLETNIKLKETFKENSDYFKAPNYFNLFAEMQNKPYTETAKKFQLFRYWFWFKKIKPFYETIKNEFNNKEFIVESATRKPNNEQGFPKLDKKYNSVQNNQLSSEEVKQILIKWFTQTDNDVLDFVVPENSTIVLKENSGSLFDVVSNELGVSAIFTFVISKNGISKEIPLKITNETYYKEVSDPVDEKYKNKIIDIFNDKSGEKLYDLINIKNSNNTHGHNSVIEKDPAAFINEFYTWPKIGKYQIFAKETISKDNLKGEAKIFFWYKDENNQEMPLTPNPSERDVNFKDRMSIVIKNWKPVQYRDIKPKNNSHFTDDDFIPIPLGQETNNLPQSDIDAINKINGRNFDYRKAQAEAGSKSVHYRVLDPKDVIEQNASLMLNYVLTLKNTVTNVDEKPNDQNGSFTNKDSNKDEAPKTSNSNSITLQESNIFKDSDVSNDVDTNSLYQKYFIYFYDVTSENKGEMSFKLGFINKQNTNIRYKTNHKITLINLVNDYKEKLYPEVILNKIKKSDFTIQNLNTISANQLTENNFSNYITIKSTALTYNNFNINSDNIKLDEIKPHQNNKAYIKLKYVKNGATIKSNTWYLLEGFNNISNNVAELNISKTIPLTTVFEENNNVLRSRELEFYYKDALWNYDKENNRANWTLKSKYLEKTFESNNSNNRKIHLHLFGNTLVQNAKRLSRINGRGQNEGYDFTFDYDLLKTQKSISISGQTSNVYFENNGDRLAPTINFSLTANLKDNNDIEFIFTITSNQYKLLVDNVQKNLLTGANFYNSQRFDEFLPEKAFLLANNGAAVHIEYKNTVEEENFQITTNKFDYNKIDYNQEGQPILFYSDPEIYNLDKYNPNQNVHYKLHDGYIQDFEFIHKTWETNTLDIVDNSRSRTFGYSFGSATMLSKVNNDPKDGKFYIITNNHVEAGHNFDIDSITGDNIPNRENSGRYLAIAAPDYANNIDNGFSYWGGLYNVNNAKSQVIWTGLKQQNINGDESNKFVDMTVFIIDIKPLIKQARRTGRFLQAAWLENWFKLPPLKLETNGTDHLEFFGPVRRQYAFNGFPLAKQNGYIVNRSSSNDFSVGFSRQNGYIQTFFNAGNSGTGVIGMDNQFISTINSGAPLTFLQSWAYSTNDFNYFGINWNKENPLELNNKRSLASYIMKANAKNPYLYSLPWYFKDFDE</sequence>
<dbReference type="RefSeq" id="WP_161552860.1">
    <property type="nucleotide sequence ID" value="NZ_AP022325.1"/>
</dbReference>
<evidence type="ECO:0000313" key="4">
    <source>
        <dbReference type="Proteomes" id="UP000464317"/>
    </source>
</evidence>
<dbReference type="KEGG" id="mfel:JPM2_0190"/>
<evidence type="ECO:0000256" key="2">
    <source>
        <dbReference type="SAM" id="MobiDB-lite"/>
    </source>
</evidence>
<dbReference type="NCBIfam" id="NF045847">
    <property type="entry name" value="MGA1079_SerProt"/>
    <property type="match status" value="1"/>
</dbReference>
<feature type="region of interest" description="Disordered" evidence="2">
    <location>
        <begin position="648"/>
        <end position="677"/>
    </location>
</feature>
<name>A0A809SJZ2_9BACT</name>
<evidence type="ECO:0000256" key="1">
    <source>
        <dbReference type="SAM" id="Coils"/>
    </source>
</evidence>
<keyword evidence="4" id="KW-1185">Reference proteome</keyword>
<dbReference type="Proteomes" id="UP000464317">
    <property type="component" value="Chromosome"/>
</dbReference>
<accession>A0A809SJZ2</accession>